<feature type="compositionally biased region" description="Basic and acidic residues" evidence="8">
    <location>
        <begin position="1"/>
        <end position="11"/>
    </location>
</feature>
<dbReference type="InterPro" id="IPR036259">
    <property type="entry name" value="MFS_trans_sf"/>
</dbReference>
<organism evidence="10 11">
    <name type="scientific">Papiliotrema laurentii</name>
    <name type="common">Cryptococcus laurentii</name>
    <dbReference type="NCBI Taxonomy" id="5418"/>
    <lineage>
        <taxon>Eukaryota</taxon>
        <taxon>Fungi</taxon>
        <taxon>Dikarya</taxon>
        <taxon>Basidiomycota</taxon>
        <taxon>Agaricomycotina</taxon>
        <taxon>Tremellomycetes</taxon>
        <taxon>Tremellales</taxon>
        <taxon>Rhynchogastremaceae</taxon>
        <taxon>Papiliotrema</taxon>
    </lineage>
</organism>
<keyword evidence="5 9" id="KW-1133">Transmembrane helix</keyword>
<dbReference type="Pfam" id="PF00854">
    <property type="entry name" value="PTR2"/>
    <property type="match status" value="1"/>
</dbReference>
<keyword evidence="4 7" id="KW-0812">Transmembrane</keyword>
<feature type="transmembrane region" description="Helical" evidence="9">
    <location>
        <begin position="469"/>
        <end position="494"/>
    </location>
</feature>
<dbReference type="PANTHER" id="PTHR11654">
    <property type="entry name" value="OLIGOPEPTIDE TRANSPORTER-RELATED"/>
    <property type="match status" value="1"/>
</dbReference>
<keyword evidence="3 7" id="KW-0813">Transport</keyword>
<evidence type="ECO:0000256" key="9">
    <source>
        <dbReference type="SAM" id="Phobius"/>
    </source>
</evidence>
<evidence type="ECO:0000313" key="10">
    <source>
        <dbReference type="EMBL" id="KAK1925838.1"/>
    </source>
</evidence>
<dbReference type="Gene3D" id="1.20.1250.20">
    <property type="entry name" value="MFS general substrate transporter like domains"/>
    <property type="match status" value="1"/>
</dbReference>
<dbReference type="AlphaFoldDB" id="A0AAD9L7F1"/>
<proteinExistence type="inferred from homology"/>
<dbReference type="SUPFAM" id="SSF103473">
    <property type="entry name" value="MFS general substrate transporter"/>
    <property type="match status" value="1"/>
</dbReference>
<dbReference type="InterPro" id="IPR018456">
    <property type="entry name" value="PTR2_symporter_CS"/>
</dbReference>
<dbReference type="InterPro" id="IPR000109">
    <property type="entry name" value="POT_fam"/>
</dbReference>
<evidence type="ECO:0000256" key="8">
    <source>
        <dbReference type="SAM" id="MobiDB-lite"/>
    </source>
</evidence>
<evidence type="ECO:0000313" key="11">
    <source>
        <dbReference type="Proteomes" id="UP001182556"/>
    </source>
</evidence>
<comment type="caution">
    <text evidence="10">The sequence shown here is derived from an EMBL/GenBank/DDBJ whole genome shotgun (WGS) entry which is preliminary data.</text>
</comment>
<dbReference type="FunFam" id="1.20.1250.20:FF:000085">
    <property type="entry name" value="MFS peptide transporter Ptr2"/>
    <property type="match status" value="1"/>
</dbReference>
<feature type="transmembrane region" description="Helical" evidence="9">
    <location>
        <begin position="506"/>
        <end position="529"/>
    </location>
</feature>
<feature type="region of interest" description="Disordered" evidence="8">
    <location>
        <begin position="1"/>
        <end position="34"/>
    </location>
</feature>
<evidence type="ECO:0000256" key="3">
    <source>
        <dbReference type="ARBA" id="ARBA00022448"/>
    </source>
</evidence>
<feature type="transmembrane region" description="Helical" evidence="9">
    <location>
        <begin position="393"/>
        <end position="414"/>
    </location>
</feature>
<feature type="transmembrane region" description="Helical" evidence="9">
    <location>
        <begin position="173"/>
        <end position="190"/>
    </location>
</feature>
<evidence type="ECO:0000256" key="1">
    <source>
        <dbReference type="ARBA" id="ARBA00004141"/>
    </source>
</evidence>
<evidence type="ECO:0000256" key="5">
    <source>
        <dbReference type="ARBA" id="ARBA00022989"/>
    </source>
</evidence>
<evidence type="ECO:0000256" key="2">
    <source>
        <dbReference type="ARBA" id="ARBA00005982"/>
    </source>
</evidence>
<protein>
    <submittedName>
        <fullName evidence="10">Integral membrane peptide transporter</fullName>
    </submittedName>
</protein>
<sequence length="601" mass="65524">MSSIPPKEKEGSIPQPAEDIVGSPVDLDEEQEPTEDEYKVLRKVPAPMPWVAIAMCIVELAERASYYGSKKPFSNFVRGALPKGGNGWGAVAKGAAGANQTAGALGLGSVAASAVTSTFTFLSYVIPIVGGIVADTKWGRFKTIVVGVAIGFFGHIFLVVPALPGVITHKAALAPFLIGMLVLATGAGFIKPSLGPLLCDQSPVKKPTLKTLKSGERVIVDPQTTVQRYFLVFYWCINIGSFWMIVTSYTERLVGFWVAFLCPAIIYLFVPLVFVAAKKRLYFAPPQGSVVLEALYVFRELFRRNGWKALKGGEQVWSKAKPSNILEEDGTIDEKKVFWDDQFVDEIRQSLKACSVSWILVIFYLADGGIGNMENDQSAAMILNHIPNDITGNFNPLSIIIFTPIITYGLYPLFEKIGYPIKATARFSIGFALGTIAMIFGAIVQWKVYQTSPCGWYATDCELGVSRVALAWQIPQIVLPAIGEIFISVTSYELAYVHAPARMKGLVYAIVLFNQAISAAIGLALSGVITDPWLIWPYVALAAANFLCIFWVPWYYRDLNTPTKTFADVARQAGGKATIPAAESPESGVEQQASEKVVARQ</sequence>
<dbReference type="GO" id="GO:0005886">
    <property type="term" value="C:plasma membrane"/>
    <property type="evidence" value="ECO:0007669"/>
    <property type="project" value="UniProtKB-ARBA"/>
</dbReference>
<feature type="transmembrane region" description="Helical" evidence="9">
    <location>
        <begin position="426"/>
        <end position="449"/>
    </location>
</feature>
<keyword evidence="6 9" id="KW-0472">Membrane</keyword>
<feature type="region of interest" description="Disordered" evidence="8">
    <location>
        <begin position="577"/>
        <end position="601"/>
    </location>
</feature>
<dbReference type="EMBL" id="JAODAN010000003">
    <property type="protein sequence ID" value="KAK1925838.1"/>
    <property type="molecule type" value="Genomic_DNA"/>
</dbReference>
<feature type="transmembrane region" description="Helical" evidence="9">
    <location>
        <begin position="229"/>
        <end position="250"/>
    </location>
</feature>
<evidence type="ECO:0000256" key="7">
    <source>
        <dbReference type="RuleBase" id="RU003755"/>
    </source>
</evidence>
<evidence type="ECO:0000256" key="4">
    <source>
        <dbReference type="ARBA" id="ARBA00022692"/>
    </source>
</evidence>
<keyword evidence="11" id="KW-1185">Reference proteome</keyword>
<evidence type="ECO:0000256" key="6">
    <source>
        <dbReference type="ARBA" id="ARBA00023136"/>
    </source>
</evidence>
<comment type="subcellular location">
    <subcellularLocation>
        <location evidence="1 7">Membrane</location>
        <topology evidence="1 7">Multi-pass membrane protein</topology>
    </subcellularLocation>
</comment>
<feature type="transmembrane region" description="Helical" evidence="9">
    <location>
        <begin position="256"/>
        <end position="277"/>
    </location>
</feature>
<dbReference type="GO" id="GO:0071916">
    <property type="term" value="F:dipeptide transmembrane transporter activity"/>
    <property type="evidence" value="ECO:0007669"/>
    <property type="project" value="UniProtKB-ARBA"/>
</dbReference>
<feature type="transmembrane region" description="Helical" evidence="9">
    <location>
        <begin position="110"/>
        <end position="132"/>
    </location>
</feature>
<dbReference type="PROSITE" id="PS01023">
    <property type="entry name" value="PTR2_2"/>
    <property type="match status" value="1"/>
</dbReference>
<accession>A0AAD9L7F1</accession>
<gene>
    <name evidence="10" type="ORF">DB88DRAFT_462292</name>
</gene>
<name>A0AAD9L7F1_PAPLA</name>
<comment type="similarity">
    <text evidence="2 7">Belongs to the major facilitator superfamily. Proton-dependent oligopeptide transporter (POT/PTR) (TC 2.A.17) family.</text>
</comment>
<feature type="transmembrane region" description="Helical" evidence="9">
    <location>
        <begin position="356"/>
        <end position="373"/>
    </location>
</feature>
<dbReference type="Proteomes" id="UP001182556">
    <property type="component" value="Unassembled WGS sequence"/>
</dbReference>
<reference evidence="10" key="1">
    <citation type="submission" date="2023-02" db="EMBL/GenBank/DDBJ databases">
        <title>Identification and recombinant expression of a fungal hydrolase from Papiliotrema laurentii that hydrolyzes apple cutin and clears colloidal polyester polyurethane.</title>
        <authorList>
            <consortium name="DOE Joint Genome Institute"/>
            <person name="Roman V.A."/>
            <person name="Bojanowski C."/>
            <person name="Crable B.R."/>
            <person name="Wagner D.N."/>
            <person name="Hung C.S."/>
            <person name="Nadeau L.J."/>
            <person name="Schratz L."/>
            <person name="Haridas S."/>
            <person name="Pangilinan J."/>
            <person name="Lipzen A."/>
            <person name="Na H."/>
            <person name="Yan M."/>
            <person name="Ng V."/>
            <person name="Grigoriev I.V."/>
            <person name="Spatafora J.W."/>
            <person name="Barlow D."/>
            <person name="Biffinger J."/>
            <person name="Kelley-Loughnane N."/>
            <person name="Varaljay V.A."/>
            <person name="Crookes-Goodson W.J."/>
        </authorList>
    </citation>
    <scope>NUCLEOTIDE SEQUENCE</scope>
    <source>
        <strain evidence="10">5307AH</strain>
    </source>
</reference>
<feature type="transmembrane region" description="Helical" evidence="9">
    <location>
        <begin position="144"/>
        <end position="167"/>
    </location>
</feature>
<feature type="transmembrane region" description="Helical" evidence="9">
    <location>
        <begin position="535"/>
        <end position="556"/>
    </location>
</feature>